<reference evidence="1 2" key="1">
    <citation type="submission" date="2024-01" db="EMBL/GenBank/DDBJ databases">
        <title>The complete chloroplast genome sequence of Lithospermum erythrorhizon: insights into the phylogenetic relationship among Boraginaceae species and the maternal lineages of purple gromwells.</title>
        <authorList>
            <person name="Okada T."/>
            <person name="Watanabe K."/>
        </authorList>
    </citation>
    <scope>NUCLEOTIDE SEQUENCE [LARGE SCALE GENOMIC DNA]</scope>
</reference>
<accession>A0AAV3PUE8</accession>
<name>A0AAV3PUE8_LITER</name>
<protein>
    <submittedName>
        <fullName evidence="1">Uncharacterized protein</fullName>
    </submittedName>
</protein>
<organism evidence="1 2">
    <name type="scientific">Lithospermum erythrorhizon</name>
    <name type="common">Purple gromwell</name>
    <name type="synonym">Lithospermum officinale var. erythrorhizon</name>
    <dbReference type="NCBI Taxonomy" id="34254"/>
    <lineage>
        <taxon>Eukaryota</taxon>
        <taxon>Viridiplantae</taxon>
        <taxon>Streptophyta</taxon>
        <taxon>Embryophyta</taxon>
        <taxon>Tracheophyta</taxon>
        <taxon>Spermatophyta</taxon>
        <taxon>Magnoliopsida</taxon>
        <taxon>eudicotyledons</taxon>
        <taxon>Gunneridae</taxon>
        <taxon>Pentapetalae</taxon>
        <taxon>asterids</taxon>
        <taxon>lamiids</taxon>
        <taxon>Boraginales</taxon>
        <taxon>Boraginaceae</taxon>
        <taxon>Boraginoideae</taxon>
        <taxon>Lithospermeae</taxon>
        <taxon>Lithospermum</taxon>
    </lineage>
</organism>
<gene>
    <name evidence="1" type="ORF">LIER_37699</name>
</gene>
<evidence type="ECO:0000313" key="1">
    <source>
        <dbReference type="EMBL" id="GAA0153567.1"/>
    </source>
</evidence>
<proteinExistence type="predicted"/>
<dbReference type="AlphaFoldDB" id="A0AAV3PUE8"/>
<sequence length="121" mass="13889">MISTTPLFASNLGGSEFHMAKPTLSKRPRKQKHKMNIRKLIKLGPYFIPFGSEAILQMPLQHPEREDIPIWSYSPKGVFSVKGAYQFKDSWNLKKIVHHQVAIQIQQHSRSSGPLSHWKVS</sequence>
<dbReference type="EMBL" id="BAABME010018364">
    <property type="protein sequence ID" value="GAA0153567.1"/>
    <property type="molecule type" value="Genomic_DNA"/>
</dbReference>
<evidence type="ECO:0000313" key="2">
    <source>
        <dbReference type="Proteomes" id="UP001454036"/>
    </source>
</evidence>
<keyword evidence="2" id="KW-1185">Reference proteome</keyword>
<dbReference type="Proteomes" id="UP001454036">
    <property type="component" value="Unassembled WGS sequence"/>
</dbReference>
<comment type="caution">
    <text evidence="1">The sequence shown here is derived from an EMBL/GenBank/DDBJ whole genome shotgun (WGS) entry which is preliminary data.</text>
</comment>